<evidence type="ECO:0000313" key="1">
    <source>
        <dbReference type="EMBL" id="KXS10307.1"/>
    </source>
</evidence>
<dbReference type="Proteomes" id="UP000070544">
    <property type="component" value="Unassembled WGS sequence"/>
</dbReference>
<evidence type="ECO:0000313" key="2">
    <source>
        <dbReference type="Proteomes" id="UP000070544"/>
    </source>
</evidence>
<reference evidence="1 2" key="1">
    <citation type="journal article" date="2015" name="Genome Biol. Evol.">
        <title>Phylogenomic analyses indicate that early fungi evolved digesting cell walls of algal ancestors of land plants.</title>
        <authorList>
            <person name="Chang Y."/>
            <person name="Wang S."/>
            <person name="Sekimoto S."/>
            <person name="Aerts A.L."/>
            <person name="Choi C."/>
            <person name="Clum A."/>
            <person name="LaButti K.M."/>
            <person name="Lindquist E.A."/>
            <person name="Yee Ngan C."/>
            <person name="Ohm R.A."/>
            <person name="Salamov A.A."/>
            <person name="Grigoriev I.V."/>
            <person name="Spatafora J.W."/>
            <person name="Berbee M.L."/>
        </authorList>
    </citation>
    <scope>NUCLEOTIDE SEQUENCE [LARGE SCALE GENOMIC DNA]</scope>
    <source>
        <strain evidence="1 2">JEL478</strain>
    </source>
</reference>
<gene>
    <name evidence="1" type="ORF">M427DRAFT_184027</name>
</gene>
<organism evidence="1 2">
    <name type="scientific">Gonapodya prolifera (strain JEL478)</name>
    <name type="common">Monoblepharis prolifera</name>
    <dbReference type="NCBI Taxonomy" id="1344416"/>
    <lineage>
        <taxon>Eukaryota</taxon>
        <taxon>Fungi</taxon>
        <taxon>Fungi incertae sedis</taxon>
        <taxon>Chytridiomycota</taxon>
        <taxon>Chytridiomycota incertae sedis</taxon>
        <taxon>Monoblepharidomycetes</taxon>
        <taxon>Monoblepharidales</taxon>
        <taxon>Gonapodyaceae</taxon>
        <taxon>Gonapodya</taxon>
    </lineage>
</organism>
<name>A0A139A0J9_GONPJ</name>
<accession>A0A139A0J9</accession>
<dbReference type="AlphaFoldDB" id="A0A139A0J9"/>
<proteinExistence type="predicted"/>
<protein>
    <submittedName>
        <fullName evidence="1">Uncharacterized protein</fullName>
    </submittedName>
</protein>
<dbReference type="EMBL" id="KQ965831">
    <property type="protein sequence ID" value="KXS10307.1"/>
    <property type="molecule type" value="Genomic_DNA"/>
</dbReference>
<sequence length="160" mass="17742">MDSMSFRTPDDRVRRHENLETLTVGFTDKIKTDAIRALVTGIQGGAFPQLRRLVFCYAPEGVELSVDADDFEEIMDPCMPSIAALKNLLETSPSLSILILGDDSAEFFTLMHLRKDTAASSRRMKAVTHMNKPRIALQCALVASYHVMDGRPCVEPLPSS</sequence>
<keyword evidence="2" id="KW-1185">Reference proteome</keyword>